<feature type="compositionally biased region" description="Polar residues" evidence="1">
    <location>
        <begin position="47"/>
        <end position="64"/>
    </location>
</feature>
<name>A0A4U5MX99_POPAL</name>
<sequence>MSLTWYLNQFKNYQIVTLEKPTVHCSKSLFTVQNHCSSSKLCASTPIGNSASTSVTPRPTTADSPTEGRSLRQQHLHRTTAAQAAPQPVSSSSAPATDHSAITFSSHNRSPTPASVNPRRWQRLNQFHPLRAINRSSSATAPVSSPSTVSHRQSSRTGRRQPPPSTDYNYPRLQQSRRAASNSNKGNSTKQLQHRTKELHRRRELRRN</sequence>
<reference evidence="2" key="1">
    <citation type="submission" date="2018-10" db="EMBL/GenBank/DDBJ databases">
        <title>Population genomic analysis revealed the cold adaptation of white poplar.</title>
        <authorList>
            <person name="Liu Y.-J."/>
        </authorList>
    </citation>
    <scope>NUCLEOTIDE SEQUENCE [LARGE SCALE GENOMIC DNA]</scope>
    <source>
        <strain evidence="2">PAL-ZL1</strain>
    </source>
</reference>
<feature type="region of interest" description="Disordered" evidence="1">
    <location>
        <begin position="47"/>
        <end position="119"/>
    </location>
</feature>
<feature type="compositionally biased region" description="Low complexity" evidence="1">
    <location>
        <begin position="79"/>
        <end position="97"/>
    </location>
</feature>
<feature type="compositionally biased region" description="Low complexity" evidence="1">
    <location>
        <begin position="136"/>
        <end position="150"/>
    </location>
</feature>
<feature type="compositionally biased region" description="Polar residues" evidence="1">
    <location>
        <begin position="166"/>
        <end position="191"/>
    </location>
</feature>
<dbReference type="EMBL" id="RCHU01001163">
    <property type="protein sequence ID" value="TKR74696.1"/>
    <property type="molecule type" value="Genomic_DNA"/>
</dbReference>
<gene>
    <name evidence="2" type="ORF">D5086_0000292760</name>
</gene>
<evidence type="ECO:0000313" key="2">
    <source>
        <dbReference type="EMBL" id="TKR74696.1"/>
    </source>
</evidence>
<feature type="compositionally biased region" description="Polar residues" evidence="1">
    <location>
        <begin position="100"/>
        <end position="115"/>
    </location>
</feature>
<organism evidence="2">
    <name type="scientific">Populus alba</name>
    <name type="common">White poplar</name>
    <dbReference type="NCBI Taxonomy" id="43335"/>
    <lineage>
        <taxon>Eukaryota</taxon>
        <taxon>Viridiplantae</taxon>
        <taxon>Streptophyta</taxon>
        <taxon>Embryophyta</taxon>
        <taxon>Tracheophyta</taxon>
        <taxon>Spermatophyta</taxon>
        <taxon>Magnoliopsida</taxon>
        <taxon>eudicotyledons</taxon>
        <taxon>Gunneridae</taxon>
        <taxon>Pentapetalae</taxon>
        <taxon>rosids</taxon>
        <taxon>fabids</taxon>
        <taxon>Malpighiales</taxon>
        <taxon>Salicaceae</taxon>
        <taxon>Saliceae</taxon>
        <taxon>Populus</taxon>
    </lineage>
</organism>
<feature type="compositionally biased region" description="Basic residues" evidence="1">
    <location>
        <begin position="192"/>
        <end position="208"/>
    </location>
</feature>
<accession>A0A4U5MX99</accession>
<evidence type="ECO:0000256" key="1">
    <source>
        <dbReference type="SAM" id="MobiDB-lite"/>
    </source>
</evidence>
<comment type="caution">
    <text evidence="2">The sequence shown here is derived from an EMBL/GenBank/DDBJ whole genome shotgun (WGS) entry which is preliminary data.</text>
</comment>
<feature type="region of interest" description="Disordered" evidence="1">
    <location>
        <begin position="136"/>
        <end position="208"/>
    </location>
</feature>
<proteinExistence type="predicted"/>
<protein>
    <submittedName>
        <fullName evidence="2">Uncharacterized protein</fullName>
    </submittedName>
</protein>
<dbReference type="AlphaFoldDB" id="A0A4U5MX99"/>